<dbReference type="Gene3D" id="1.20.1110.10">
    <property type="entry name" value="Calcium-transporting ATPase, transmembrane domain"/>
    <property type="match status" value="1"/>
</dbReference>
<dbReference type="SUPFAM" id="SSF81665">
    <property type="entry name" value="Calcium ATPase, transmembrane domain M"/>
    <property type="match status" value="1"/>
</dbReference>
<protein>
    <submittedName>
        <fullName evidence="4">Uncharacterized protein</fullName>
    </submittedName>
</protein>
<evidence type="ECO:0000313" key="5">
    <source>
        <dbReference type="Proteomes" id="UP000663848"/>
    </source>
</evidence>
<comment type="caution">
    <text evidence="4">The sequence shown here is derived from an EMBL/GenBank/DDBJ whole genome shotgun (WGS) entry which is preliminary data.</text>
</comment>
<accession>A0A822DCH0</accession>
<name>A0A822DCH0_9BILA</name>
<dbReference type="EMBL" id="CAJOBR010059351">
    <property type="protein sequence ID" value="CAF5068903.1"/>
    <property type="molecule type" value="Genomic_DNA"/>
</dbReference>
<dbReference type="EMBL" id="CAJOBR010059383">
    <property type="protein sequence ID" value="CAF5068974.1"/>
    <property type="molecule type" value="Genomic_DNA"/>
</dbReference>
<keyword evidence="1" id="KW-0472">Membrane</keyword>
<keyword evidence="6" id="KW-1185">Reference proteome</keyword>
<dbReference type="Proteomes" id="UP000663873">
    <property type="component" value="Unassembled WGS sequence"/>
</dbReference>
<feature type="non-terminal residue" evidence="4">
    <location>
        <position position="1"/>
    </location>
</feature>
<keyword evidence="1" id="KW-1133">Transmembrane helix</keyword>
<dbReference type="Proteomes" id="UP000663848">
    <property type="component" value="Unassembled WGS sequence"/>
</dbReference>
<evidence type="ECO:0000313" key="2">
    <source>
        <dbReference type="EMBL" id="CAF4876701.1"/>
    </source>
</evidence>
<organism evidence="4 5">
    <name type="scientific">Rotaria socialis</name>
    <dbReference type="NCBI Taxonomy" id="392032"/>
    <lineage>
        <taxon>Eukaryota</taxon>
        <taxon>Metazoa</taxon>
        <taxon>Spiralia</taxon>
        <taxon>Gnathifera</taxon>
        <taxon>Rotifera</taxon>
        <taxon>Eurotatoria</taxon>
        <taxon>Bdelloidea</taxon>
        <taxon>Philodinida</taxon>
        <taxon>Philodinidae</taxon>
        <taxon>Rotaria</taxon>
    </lineage>
</organism>
<proteinExistence type="predicted"/>
<evidence type="ECO:0000313" key="3">
    <source>
        <dbReference type="EMBL" id="CAF5068903.1"/>
    </source>
</evidence>
<dbReference type="AlphaFoldDB" id="A0A822DCH0"/>
<evidence type="ECO:0000256" key="1">
    <source>
        <dbReference type="SAM" id="Phobius"/>
    </source>
</evidence>
<dbReference type="InterPro" id="IPR023298">
    <property type="entry name" value="ATPase_P-typ_TM_dom_sf"/>
</dbReference>
<gene>
    <name evidence="3" type="ORF">QYT958_LOCUS43108</name>
    <name evidence="4" type="ORF">QYT958_LOCUS43112</name>
    <name evidence="2" type="ORF">UJA718_LOCUS44518</name>
</gene>
<sequence length="51" mass="5706">MGYAAFLAAIIVVQIANLLICKTRRLSLFQQGLRTNMFVNFCLIFMPALAV</sequence>
<evidence type="ECO:0000313" key="6">
    <source>
        <dbReference type="Proteomes" id="UP000663873"/>
    </source>
</evidence>
<feature type="transmembrane region" description="Helical" evidence="1">
    <location>
        <begin position="6"/>
        <end position="21"/>
    </location>
</feature>
<keyword evidence="1" id="KW-0812">Transmembrane</keyword>
<dbReference type="EMBL" id="CAJOBP010069079">
    <property type="protein sequence ID" value="CAF4876701.1"/>
    <property type="molecule type" value="Genomic_DNA"/>
</dbReference>
<evidence type="ECO:0000313" key="4">
    <source>
        <dbReference type="EMBL" id="CAF5068974.1"/>
    </source>
</evidence>
<feature type="transmembrane region" description="Helical" evidence="1">
    <location>
        <begin position="33"/>
        <end position="50"/>
    </location>
</feature>
<reference evidence="4" key="1">
    <citation type="submission" date="2021-02" db="EMBL/GenBank/DDBJ databases">
        <authorList>
            <person name="Nowell W R."/>
        </authorList>
    </citation>
    <scope>NUCLEOTIDE SEQUENCE</scope>
</reference>